<dbReference type="EnsemblMetazoa" id="GMOY005365-RA">
    <property type="protein sequence ID" value="GMOY005365-PA"/>
    <property type="gene ID" value="GMOY005365"/>
</dbReference>
<evidence type="ECO:0000313" key="1">
    <source>
        <dbReference type="EnsemblMetazoa" id="GMOY005365-PA"/>
    </source>
</evidence>
<protein>
    <submittedName>
        <fullName evidence="1">Uncharacterized protein</fullName>
    </submittedName>
</protein>
<organism evidence="1 2">
    <name type="scientific">Glossina morsitans morsitans</name>
    <name type="common">Savannah tsetse fly</name>
    <dbReference type="NCBI Taxonomy" id="37546"/>
    <lineage>
        <taxon>Eukaryota</taxon>
        <taxon>Metazoa</taxon>
        <taxon>Ecdysozoa</taxon>
        <taxon>Arthropoda</taxon>
        <taxon>Hexapoda</taxon>
        <taxon>Insecta</taxon>
        <taxon>Pterygota</taxon>
        <taxon>Neoptera</taxon>
        <taxon>Endopterygota</taxon>
        <taxon>Diptera</taxon>
        <taxon>Brachycera</taxon>
        <taxon>Muscomorpha</taxon>
        <taxon>Hippoboscoidea</taxon>
        <taxon>Glossinidae</taxon>
        <taxon>Glossina</taxon>
    </lineage>
</organism>
<dbReference type="Proteomes" id="UP000092444">
    <property type="component" value="Unassembled WGS sequence"/>
</dbReference>
<sequence length="108" mass="12805">SLNIFRKYRKRLSLSGEDRFASLQKLALFSPFQCISIQVMYELRVCSSATQEMWNVLHYIEGIVLSKRKLRAMENVLWGSDVHQEFDHYLYCPLQCHPTAWSMRVWCA</sequence>
<dbReference type="EMBL" id="CCAG010005595">
    <property type="status" value="NOT_ANNOTATED_CDS"/>
    <property type="molecule type" value="Genomic_DNA"/>
</dbReference>
<dbReference type="VEuPathDB" id="VectorBase:GMOY005365"/>
<dbReference type="AlphaFoldDB" id="A0A1B0FN90"/>
<accession>A0A1B0FN90</accession>
<proteinExistence type="predicted"/>
<name>A0A1B0FN90_GLOMM</name>
<reference evidence="1" key="1">
    <citation type="submission" date="2020-05" db="UniProtKB">
        <authorList>
            <consortium name="EnsemblMetazoa"/>
        </authorList>
    </citation>
    <scope>IDENTIFICATION</scope>
    <source>
        <strain evidence="1">Yale</strain>
    </source>
</reference>
<keyword evidence="2" id="KW-1185">Reference proteome</keyword>
<evidence type="ECO:0000313" key="2">
    <source>
        <dbReference type="Proteomes" id="UP000092444"/>
    </source>
</evidence>